<dbReference type="Gene3D" id="2.130.10.10">
    <property type="entry name" value="YVTN repeat-like/Quinoprotein amine dehydrogenase"/>
    <property type="match status" value="1"/>
</dbReference>
<dbReference type="GO" id="GO:0010411">
    <property type="term" value="P:xyloglucan metabolic process"/>
    <property type="evidence" value="ECO:0007669"/>
    <property type="project" value="TreeGrafter"/>
</dbReference>
<evidence type="ECO:0000313" key="1">
    <source>
        <dbReference type="EMBL" id="RST83812.1"/>
    </source>
</evidence>
<dbReference type="PANTHER" id="PTHR43739:SF5">
    <property type="entry name" value="EXO-ALPHA-SIALIDASE"/>
    <property type="match status" value="1"/>
</dbReference>
<protein>
    <submittedName>
        <fullName evidence="1">Exo-alpha-sialidase</fullName>
    </submittedName>
</protein>
<dbReference type="EMBL" id="RWKW01000101">
    <property type="protein sequence ID" value="RST83812.1"/>
    <property type="molecule type" value="Genomic_DNA"/>
</dbReference>
<organism evidence="1 2">
    <name type="scientific">Aquibium carbonis</name>
    <dbReference type="NCBI Taxonomy" id="2495581"/>
    <lineage>
        <taxon>Bacteria</taxon>
        <taxon>Pseudomonadati</taxon>
        <taxon>Pseudomonadota</taxon>
        <taxon>Alphaproteobacteria</taxon>
        <taxon>Hyphomicrobiales</taxon>
        <taxon>Phyllobacteriaceae</taxon>
        <taxon>Aquibium</taxon>
    </lineage>
</organism>
<dbReference type="CDD" id="cd15482">
    <property type="entry name" value="Sialidase_non-viral"/>
    <property type="match status" value="1"/>
</dbReference>
<name>A0A429YQW1_9HYPH</name>
<dbReference type="OrthoDB" id="9764804at2"/>
<dbReference type="InterPro" id="IPR015943">
    <property type="entry name" value="WD40/YVTN_repeat-like_dom_sf"/>
</dbReference>
<gene>
    <name evidence="1" type="ORF">EJC49_22105</name>
</gene>
<dbReference type="Proteomes" id="UP000278398">
    <property type="component" value="Unassembled WGS sequence"/>
</dbReference>
<dbReference type="SUPFAM" id="SSF110296">
    <property type="entry name" value="Oligoxyloglucan reducing end-specific cellobiohydrolase"/>
    <property type="match status" value="1"/>
</dbReference>
<keyword evidence="2" id="KW-1185">Reference proteome</keyword>
<proteinExistence type="predicted"/>
<reference evidence="1 2" key="1">
    <citation type="submission" date="2018-12" db="EMBL/GenBank/DDBJ databases">
        <title>Mesorhizobium carbonis sp. nov., isolated from coal mine water.</title>
        <authorList>
            <person name="Xin W."/>
            <person name="Xu Z."/>
            <person name="Xiang F."/>
            <person name="Zhang J."/>
            <person name="Xi L."/>
            <person name="Liu J."/>
        </authorList>
    </citation>
    <scope>NUCLEOTIDE SEQUENCE [LARGE SCALE GENOMIC DNA]</scope>
    <source>
        <strain evidence="1 2">B2.3</strain>
    </source>
</reference>
<dbReference type="RefSeq" id="WP_126702102.1">
    <property type="nucleotide sequence ID" value="NZ_RWKW01000101.1"/>
</dbReference>
<dbReference type="PANTHER" id="PTHR43739">
    <property type="entry name" value="XYLOGLUCANASE (EUROFUNG)"/>
    <property type="match status" value="1"/>
</dbReference>
<sequence>MAKRILILIGTKKGLFVAESDGDRKAFRLRGPYCNTWPIHHAILDPSSGAIHAAGGNEWFGPAVWTSHDLGATWTHSSEGLAYAEGEEPVSAVWSLAPGSDGALYAGVQPAGLFRSTDGARTWTHVRGLRDHPTRPDWNPGGAGLILHSLVPHPTDPNRLWVGISSAGVFGTDDGGQTWEPRNKGTRADFFPEDQRYPELGQCVHCMVLAPGTDQLLYQQNHCGMYRSEDGGRSWTSMENGLPSSFGFPAAVHPRDPRTVYLVPLNGDSAGRFMPDAKTAVWRTRDGGTSWQAMREGLPQENAYFGVLRQAMAVDAMEPAGVYFGTGSGEVYASADEGDSWTQIVAHLPTISSVETHVLDA</sequence>
<comment type="caution">
    <text evidence="1">The sequence shown here is derived from an EMBL/GenBank/DDBJ whole genome shotgun (WGS) entry which is preliminary data.</text>
</comment>
<accession>A0A429YQW1</accession>
<dbReference type="AlphaFoldDB" id="A0A429YQW1"/>
<dbReference type="InterPro" id="IPR052025">
    <property type="entry name" value="Xyloglucanase_GH74"/>
</dbReference>
<evidence type="ECO:0000313" key="2">
    <source>
        <dbReference type="Proteomes" id="UP000278398"/>
    </source>
</evidence>